<gene>
    <name evidence="2" type="ORF">JCM19239_4624</name>
</gene>
<comment type="caution">
    <text evidence="2">The sequence shown here is derived from an EMBL/GenBank/DDBJ whole genome shotgun (WGS) entry which is preliminary data.</text>
</comment>
<accession>A0ABQ0J804</accession>
<evidence type="ECO:0000313" key="2">
    <source>
        <dbReference type="EMBL" id="GAL24899.1"/>
    </source>
</evidence>
<keyword evidence="3" id="KW-1185">Reference proteome</keyword>
<reference evidence="3" key="1">
    <citation type="submission" date="2014-09" db="EMBL/GenBank/DDBJ databases">
        <title>Vibrio variabilis JCM 19239. (C206) whole genome shotgun sequence.</title>
        <authorList>
            <person name="Sawabe T."/>
            <person name="Meirelles P."/>
            <person name="Nakanishi M."/>
            <person name="Sayaka M."/>
            <person name="Hattori M."/>
            <person name="Ohkuma M."/>
        </authorList>
    </citation>
    <scope>NUCLEOTIDE SEQUENCE [LARGE SCALE GENOMIC DNA]</scope>
    <source>
        <strain evidence="3">JCM 19239</strain>
    </source>
</reference>
<proteinExistence type="predicted"/>
<evidence type="ECO:0000256" key="1">
    <source>
        <dbReference type="SAM" id="SignalP"/>
    </source>
</evidence>
<feature type="signal peptide" evidence="1">
    <location>
        <begin position="1"/>
        <end position="21"/>
    </location>
</feature>
<evidence type="ECO:0008006" key="4">
    <source>
        <dbReference type="Google" id="ProtNLM"/>
    </source>
</evidence>
<organism evidence="2 3">
    <name type="scientific">Vibrio variabilis</name>
    <dbReference type="NCBI Taxonomy" id="990271"/>
    <lineage>
        <taxon>Bacteria</taxon>
        <taxon>Pseudomonadati</taxon>
        <taxon>Pseudomonadota</taxon>
        <taxon>Gammaproteobacteria</taxon>
        <taxon>Vibrionales</taxon>
        <taxon>Vibrionaceae</taxon>
        <taxon>Vibrio</taxon>
    </lineage>
</organism>
<dbReference type="EMBL" id="BBMS01000006">
    <property type="protein sequence ID" value="GAL24899.1"/>
    <property type="molecule type" value="Genomic_DNA"/>
</dbReference>
<keyword evidence="1" id="KW-0732">Signal</keyword>
<protein>
    <recommendedName>
        <fullName evidence="4">Porin</fullName>
    </recommendedName>
</protein>
<dbReference type="Proteomes" id="UP000029223">
    <property type="component" value="Unassembled WGS sequence"/>
</dbReference>
<feature type="chain" id="PRO_5046458705" description="Porin" evidence="1">
    <location>
        <begin position="22"/>
        <end position="110"/>
    </location>
</feature>
<sequence>MKHISTLSAAILAALTVSAQASEEQTNDPADVTRPQTYLKVDSGAKGKDGLTRLQLNMAGSYNEDIGYLGQFETDFQTNLDGQEGKSKDFGLSRIRARYFQVHATLRGAS</sequence>
<reference evidence="3" key="2">
    <citation type="submission" date="2014-09" db="EMBL/GenBank/DDBJ databases">
        <authorList>
            <consortium name="NBRP consortium"/>
            <person name="Sawabe T."/>
            <person name="Meirelles P."/>
            <person name="Nakanishi M."/>
            <person name="Sayaka M."/>
            <person name="Hattori M."/>
            <person name="Ohkuma M."/>
        </authorList>
    </citation>
    <scope>NUCLEOTIDE SEQUENCE [LARGE SCALE GENOMIC DNA]</scope>
    <source>
        <strain evidence="3">JCM 19239</strain>
    </source>
</reference>
<name>A0ABQ0J804_9VIBR</name>
<evidence type="ECO:0000313" key="3">
    <source>
        <dbReference type="Proteomes" id="UP000029223"/>
    </source>
</evidence>